<comment type="similarity">
    <text evidence="1 5">Belongs to the class-III pyridoxal-phosphate-dependent aminotransferase family.</text>
</comment>
<keyword evidence="4 5" id="KW-0663">Pyridoxal phosphate</keyword>
<evidence type="ECO:0000256" key="4">
    <source>
        <dbReference type="ARBA" id="ARBA00022898"/>
    </source>
</evidence>
<dbReference type="Gene3D" id="3.40.640.10">
    <property type="entry name" value="Type I PLP-dependent aspartate aminotransferase-like (Major domain)"/>
    <property type="match status" value="1"/>
</dbReference>
<dbReference type="InterPro" id="IPR015421">
    <property type="entry name" value="PyrdxlP-dep_Trfase_major"/>
</dbReference>
<dbReference type="Pfam" id="PF00202">
    <property type="entry name" value="Aminotran_3"/>
    <property type="match status" value="1"/>
</dbReference>
<evidence type="ECO:0000256" key="3">
    <source>
        <dbReference type="ARBA" id="ARBA00022679"/>
    </source>
</evidence>
<comment type="caution">
    <text evidence="6">The sequence shown here is derived from an EMBL/GenBank/DDBJ whole genome shotgun (WGS) entry which is preliminary data.</text>
</comment>
<evidence type="ECO:0000313" key="6">
    <source>
        <dbReference type="EMBL" id="MDR7303588.1"/>
    </source>
</evidence>
<name>A0AAE3ZEQ7_9ACTN</name>
<keyword evidence="7" id="KW-1185">Reference proteome</keyword>
<protein>
    <submittedName>
        <fullName evidence="6">Putrescine aminotransferase</fullName>
        <ecNumber evidence="6">2.6.1.-</ecNumber>
    </submittedName>
</protein>
<dbReference type="SUPFAM" id="SSF53383">
    <property type="entry name" value="PLP-dependent transferases"/>
    <property type="match status" value="1"/>
</dbReference>
<dbReference type="PANTHER" id="PTHR43094">
    <property type="entry name" value="AMINOTRANSFERASE"/>
    <property type="match status" value="1"/>
</dbReference>
<evidence type="ECO:0000256" key="5">
    <source>
        <dbReference type="RuleBase" id="RU003560"/>
    </source>
</evidence>
<reference evidence="6" key="1">
    <citation type="submission" date="2023-07" db="EMBL/GenBank/DDBJ databases">
        <title>Sequencing the genomes of 1000 actinobacteria strains.</title>
        <authorList>
            <person name="Klenk H.-P."/>
        </authorList>
    </citation>
    <scope>NUCLEOTIDE SEQUENCE</scope>
    <source>
        <strain evidence="6">DSM 45977</strain>
    </source>
</reference>
<dbReference type="InterPro" id="IPR005814">
    <property type="entry name" value="Aminotrans_3"/>
</dbReference>
<accession>A0AAE3ZEQ7</accession>
<dbReference type="EC" id="2.6.1.-" evidence="6"/>
<dbReference type="EMBL" id="JAVDXW010000001">
    <property type="protein sequence ID" value="MDR7303588.1"/>
    <property type="molecule type" value="Genomic_DNA"/>
</dbReference>
<dbReference type="AlphaFoldDB" id="A0AAE3ZEQ7"/>
<keyword evidence="3 6" id="KW-0808">Transferase</keyword>
<gene>
    <name evidence="6" type="ORF">JOF55_003769</name>
</gene>
<dbReference type="InterPro" id="IPR015422">
    <property type="entry name" value="PyrdxlP-dep_Trfase_small"/>
</dbReference>
<dbReference type="GO" id="GO:0030170">
    <property type="term" value="F:pyridoxal phosphate binding"/>
    <property type="evidence" value="ECO:0007669"/>
    <property type="project" value="InterPro"/>
</dbReference>
<keyword evidence="2 6" id="KW-0032">Aminotransferase</keyword>
<proteinExistence type="inferred from homology"/>
<dbReference type="CDD" id="cd00610">
    <property type="entry name" value="OAT_like"/>
    <property type="match status" value="1"/>
</dbReference>
<dbReference type="FunFam" id="3.40.640.10:FF:000014">
    <property type="entry name" value="Adenosylmethionine-8-amino-7-oxononanoate aminotransferase, probable"/>
    <property type="match status" value="1"/>
</dbReference>
<organism evidence="6 7">
    <name type="scientific">Haloactinomyces albus</name>
    <dbReference type="NCBI Taxonomy" id="1352928"/>
    <lineage>
        <taxon>Bacteria</taxon>
        <taxon>Bacillati</taxon>
        <taxon>Actinomycetota</taxon>
        <taxon>Actinomycetes</taxon>
        <taxon>Actinopolysporales</taxon>
        <taxon>Actinopolysporaceae</taxon>
        <taxon>Haloactinomyces</taxon>
    </lineage>
</organism>
<dbReference type="Proteomes" id="UP001180845">
    <property type="component" value="Unassembled WGS sequence"/>
</dbReference>
<evidence type="ECO:0000256" key="2">
    <source>
        <dbReference type="ARBA" id="ARBA00022576"/>
    </source>
</evidence>
<dbReference type="Gene3D" id="3.90.1150.10">
    <property type="entry name" value="Aspartate Aminotransferase, domain 1"/>
    <property type="match status" value="1"/>
</dbReference>
<dbReference type="PANTHER" id="PTHR43094:SF1">
    <property type="entry name" value="AMINOTRANSFERASE CLASS-III"/>
    <property type="match status" value="1"/>
</dbReference>
<sequence>MTTTDNAAKARISASELADVDRAHIIHPYLSATTTERVVMAKGQGSTLWDVDGREYLDATGGLWLAQVGHGRAELAEAAATQMRQLEYFTSFWEFSNNRAIELADRLAGLAPDNLNHVYFTSGGSEGIEAALKMARHHHYRRGDTDRTWILARHRAYHGVAYGGGTATGFPLYHDGFGPMLPDVAHLTPPWPYRTDLFGDEDCTDVCIRELENTIAEIGADNIAAMIGEPIMGVAGMVVPPDDYWPRVQEVLHRHGILLILDEVVTAYGRVGQWFAADHFGVRPDIIVTAKGITSGYLPLGAVLVDDHIAETLGQQGFPMGYTYNGHPTSCAVAQANLDIIDREHLLSRATEIGTYLTEKIATELKGIPVVGEVRGVGMMLGIELVSDTATRTPLPNPGAVADAVRREHGVIVRDSAQGLVLSPALTLGHNEADRIAAALRRVLERTDASGTVRD</sequence>
<dbReference type="PROSITE" id="PS00600">
    <property type="entry name" value="AA_TRANSFER_CLASS_3"/>
    <property type="match status" value="1"/>
</dbReference>
<evidence type="ECO:0000256" key="1">
    <source>
        <dbReference type="ARBA" id="ARBA00008954"/>
    </source>
</evidence>
<dbReference type="PIRSF" id="PIRSF000521">
    <property type="entry name" value="Transaminase_4ab_Lys_Orn"/>
    <property type="match status" value="1"/>
</dbReference>
<evidence type="ECO:0000313" key="7">
    <source>
        <dbReference type="Proteomes" id="UP001180845"/>
    </source>
</evidence>
<dbReference type="RefSeq" id="WP_310275997.1">
    <property type="nucleotide sequence ID" value="NZ_JAVDXW010000001.1"/>
</dbReference>
<dbReference type="InterPro" id="IPR015424">
    <property type="entry name" value="PyrdxlP-dep_Trfase"/>
</dbReference>
<dbReference type="InterPro" id="IPR049704">
    <property type="entry name" value="Aminotrans_3_PPA_site"/>
</dbReference>
<dbReference type="GO" id="GO:0008483">
    <property type="term" value="F:transaminase activity"/>
    <property type="evidence" value="ECO:0007669"/>
    <property type="project" value="UniProtKB-KW"/>
</dbReference>